<reference evidence="2 3" key="1">
    <citation type="submission" date="2024-04" db="EMBL/GenBank/DDBJ databases">
        <authorList>
            <person name="Fracassetti M."/>
        </authorList>
    </citation>
    <scope>NUCLEOTIDE SEQUENCE [LARGE SCALE GENOMIC DNA]</scope>
</reference>
<protein>
    <recommendedName>
        <fullName evidence="4">Aspartic peptidase DDI1-type domain-containing protein</fullName>
    </recommendedName>
</protein>
<feature type="compositionally biased region" description="Polar residues" evidence="1">
    <location>
        <begin position="77"/>
        <end position="89"/>
    </location>
</feature>
<dbReference type="Proteomes" id="UP001497516">
    <property type="component" value="Chromosome 10"/>
</dbReference>
<sequence length="458" mass="50995">MAQTLADIQGRIPGTLPANTERNPKDAMVVAVTLRSGKALEDPESSRKSTKSEKEGVVEVEDEESAKAEKSDLHRQTACNLPVQKQSARVPQKVEKLKKEEVKPYEPPAPFPQRLMKPMEDPNFKKFVNIFKQLHINIPLAEALEQMPTYAKFLRELLTKKRKWADLEKVTLTSECSAVIQNKLPKKRDDPGSFTIPCVIGGTEFNKSLCDLGAGINLMPYSVYKKLGLGDVLKPTRITLQLAYRSVKIPKGVVENVLVKVGKFILPTDFVILEMEDDRGVPLILGRPFLATGDALIDVGRGKLTFRVGKEEEIFNVFQVDHNHDAFDDFESGAQERKNSSSCDSGSAEVSHVLSAQILKSKQGQKSLPDHLKYRYLGKDFNLPVIIPSILTLKQEEYLLEALQYHLRLTKGSNMQAKKVIPNFCTPGPAEVTHMLDGGYVFYHCSGGYAGYLSIPIG</sequence>
<feature type="compositionally biased region" description="Basic and acidic residues" evidence="1">
    <location>
        <begin position="38"/>
        <end position="57"/>
    </location>
</feature>
<gene>
    <name evidence="2" type="ORF">LTRI10_LOCUS7035</name>
</gene>
<evidence type="ECO:0008006" key="4">
    <source>
        <dbReference type="Google" id="ProtNLM"/>
    </source>
</evidence>
<dbReference type="InterPro" id="IPR021109">
    <property type="entry name" value="Peptidase_aspartic_dom_sf"/>
</dbReference>
<dbReference type="EMBL" id="OZ034814">
    <property type="protein sequence ID" value="CAL1359557.1"/>
    <property type="molecule type" value="Genomic_DNA"/>
</dbReference>
<dbReference type="AlphaFoldDB" id="A0AAV2CT17"/>
<name>A0AAV2CT17_9ROSI</name>
<accession>A0AAV2CT17</accession>
<proteinExistence type="predicted"/>
<feature type="compositionally biased region" description="Basic and acidic residues" evidence="1">
    <location>
        <begin position="92"/>
        <end position="104"/>
    </location>
</feature>
<feature type="compositionally biased region" description="Basic and acidic residues" evidence="1">
    <location>
        <begin position="65"/>
        <end position="75"/>
    </location>
</feature>
<dbReference type="CDD" id="cd00303">
    <property type="entry name" value="retropepsin_like"/>
    <property type="match status" value="1"/>
</dbReference>
<organism evidence="2 3">
    <name type="scientific">Linum trigynum</name>
    <dbReference type="NCBI Taxonomy" id="586398"/>
    <lineage>
        <taxon>Eukaryota</taxon>
        <taxon>Viridiplantae</taxon>
        <taxon>Streptophyta</taxon>
        <taxon>Embryophyta</taxon>
        <taxon>Tracheophyta</taxon>
        <taxon>Spermatophyta</taxon>
        <taxon>Magnoliopsida</taxon>
        <taxon>eudicotyledons</taxon>
        <taxon>Gunneridae</taxon>
        <taxon>Pentapetalae</taxon>
        <taxon>rosids</taxon>
        <taxon>fabids</taxon>
        <taxon>Malpighiales</taxon>
        <taxon>Linaceae</taxon>
        <taxon>Linum</taxon>
    </lineage>
</organism>
<keyword evidence="3" id="KW-1185">Reference proteome</keyword>
<dbReference type="PANTHER" id="PTHR33067:SF9">
    <property type="entry name" value="RNA-DIRECTED DNA POLYMERASE"/>
    <property type="match status" value="1"/>
</dbReference>
<dbReference type="PANTHER" id="PTHR33067">
    <property type="entry name" value="RNA-DIRECTED DNA POLYMERASE-RELATED"/>
    <property type="match status" value="1"/>
</dbReference>
<evidence type="ECO:0000313" key="3">
    <source>
        <dbReference type="Proteomes" id="UP001497516"/>
    </source>
</evidence>
<evidence type="ECO:0000256" key="1">
    <source>
        <dbReference type="SAM" id="MobiDB-lite"/>
    </source>
</evidence>
<dbReference type="Gene3D" id="2.40.70.10">
    <property type="entry name" value="Acid Proteases"/>
    <property type="match status" value="1"/>
</dbReference>
<feature type="region of interest" description="Disordered" evidence="1">
    <location>
        <begin position="1"/>
        <end position="116"/>
    </location>
</feature>
<evidence type="ECO:0000313" key="2">
    <source>
        <dbReference type="EMBL" id="CAL1359557.1"/>
    </source>
</evidence>